<dbReference type="InterPro" id="IPR051447">
    <property type="entry name" value="Lipoprotein-release_system"/>
</dbReference>
<dbReference type="PANTHER" id="PTHR30489">
    <property type="entry name" value="LIPOPROTEIN-RELEASING SYSTEM TRANSMEMBRANE PROTEIN LOLE"/>
    <property type="match status" value="1"/>
</dbReference>
<evidence type="ECO:0000313" key="10">
    <source>
        <dbReference type="EMBL" id="MQN79831.1"/>
    </source>
</evidence>
<feature type="transmembrane region" description="Helical" evidence="7">
    <location>
        <begin position="281"/>
        <end position="306"/>
    </location>
</feature>
<organism evidence="10 11">
    <name type="scientific">Segatella copri</name>
    <dbReference type="NCBI Taxonomy" id="165179"/>
    <lineage>
        <taxon>Bacteria</taxon>
        <taxon>Pseudomonadati</taxon>
        <taxon>Bacteroidota</taxon>
        <taxon>Bacteroidia</taxon>
        <taxon>Bacteroidales</taxon>
        <taxon>Prevotellaceae</taxon>
        <taxon>Segatella</taxon>
    </lineage>
</organism>
<evidence type="ECO:0000256" key="4">
    <source>
        <dbReference type="ARBA" id="ARBA00022692"/>
    </source>
</evidence>
<dbReference type="OrthoDB" id="1522670at2"/>
<dbReference type="Proteomes" id="UP000480425">
    <property type="component" value="Unassembled WGS sequence"/>
</dbReference>
<evidence type="ECO:0000256" key="7">
    <source>
        <dbReference type="SAM" id="Phobius"/>
    </source>
</evidence>
<keyword evidence="3" id="KW-1003">Cell membrane</keyword>
<sequence>MNFPLFIAKRLYSDQGDKRKVSRPAIHIATAGVAIGLAIMIMSVCVVLGFKHTIRDKVIGFGSHIQVADFLTLQQQNQYPVVMNDSMVNVLKKIPGVKHVQRFAMKEGILKTDNDFLGVVLKGVGPDFDSTFIHQNMVEGSIPKFDDKASHNQILISKLMADKLKLKNGERIFAYFIDDNGVRMRRFTIKGIYETNLKKYDEIIAYTDLYTAVKLNGWEDDQASGAELTVNDFGKLNETEDYIINKVNRTVDHYGETYSSATIKDLNPNIFQWLSLMDMNVWIILGLMIIVAGVTMISGLLIIILERTSMIGVMKALGARNNIIRHTFLWFAVFIIGKGMILGNIIGLGLLAIQNLTGIVKLDAQTYYVSNVPIEFNWLFILALNVATLLISVFMLVAPSYLISHIHPAKSMRYE</sequence>
<comment type="subcellular location">
    <subcellularLocation>
        <location evidence="1">Cell membrane</location>
        <topology evidence="1">Multi-pass membrane protein</topology>
    </subcellularLocation>
</comment>
<comment type="caution">
    <text evidence="10">The sequence shown here is derived from an EMBL/GenBank/DDBJ whole genome shotgun (WGS) entry which is preliminary data.</text>
</comment>
<evidence type="ECO:0000256" key="2">
    <source>
        <dbReference type="ARBA" id="ARBA00005236"/>
    </source>
</evidence>
<evidence type="ECO:0000256" key="1">
    <source>
        <dbReference type="ARBA" id="ARBA00004651"/>
    </source>
</evidence>
<gene>
    <name evidence="10" type="ORF">F7D73_02420</name>
</gene>
<evidence type="ECO:0000259" key="9">
    <source>
        <dbReference type="Pfam" id="PF12704"/>
    </source>
</evidence>
<feature type="transmembrane region" description="Helical" evidence="7">
    <location>
        <begin position="378"/>
        <end position="403"/>
    </location>
</feature>
<dbReference type="PANTHER" id="PTHR30489:SF0">
    <property type="entry name" value="LIPOPROTEIN-RELEASING SYSTEM TRANSMEMBRANE PROTEIN LOLE"/>
    <property type="match status" value="1"/>
</dbReference>
<proteinExistence type="inferred from homology"/>
<evidence type="ECO:0000256" key="5">
    <source>
        <dbReference type="ARBA" id="ARBA00022989"/>
    </source>
</evidence>
<dbReference type="GO" id="GO:0098797">
    <property type="term" value="C:plasma membrane protein complex"/>
    <property type="evidence" value="ECO:0007669"/>
    <property type="project" value="TreeGrafter"/>
</dbReference>
<evidence type="ECO:0000313" key="11">
    <source>
        <dbReference type="Proteomes" id="UP000480425"/>
    </source>
</evidence>
<dbReference type="Pfam" id="PF12704">
    <property type="entry name" value="MacB_PCD"/>
    <property type="match status" value="1"/>
</dbReference>
<dbReference type="GO" id="GO:0044874">
    <property type="term" value="P:lipoprotein localization to outer membrane"/>
    <property type="evidence" value="ECO:0007669"/>
    <property type="project" value="TreeGrafter"/>
</dbReference>
<dbReference type="Pfam" id="PF02687">
    <property type="entry name" value="FtsX"/>
    <property type="match status" value="1"/>
</dbReference>
<dbReference type="InterPro" id="IPR025857">
    <property type="entry name" value="MacB_PCD"/>
</dbReference>
<feature type="transmembrane region" description="Helical" evidence="7">
    <location>
        <begin position="327"/>
        <end position="353"/>
    </location>
</feature>
<evidence type="ECO:0000259" key="8">
    <source>
        <dbReference type="Pfam" id="PF02687"/>
    </source>
</evidence>
<dbReference type="AlphaFoldDB" id="A0A6G1TZ76"/>
<name>A0A6G1TZ76_9BACT</name>
<feature type="transmembrane region" description="Helical" evidence="7">
    <location>
        <begin position="28"/>
        <end position="50"/>
    </location>
</feature>
<accession>A0A6G1TZ76</accession>
<comment type="similarity">
    <text evidence="2">Belongs to the ABC-4 integral membrane protein family. LolC/E subfamily.</text>
</comment>
<dbReference type="EMBL" id="VZCB01000020">
    <property type="protein sequence ID" value="MQN79831.1"/>
    <property type="molecule type" value="Genomic_DNA"/>
</dbReference>
<keyword evidence="5 7" id="KW-1133">Transmembrane helix</keyword>
<dbReference type="RefSeq" id="WP_153122122.1">
    <property type="nucleotide sequence ID" value="NZ_VZCB01000020.1"/>
</dbReference>
<evidence type="ECO:0000256" key="6">
    <source>
        <dbReference type="ARBA" id="ARBA00023136"/>
    </source>
</evidence>
<evidence type="ECO:0000256" key="3">
    <source>
        <dbReference type="ARBA" id="ARBA00022475"/>
    </source>
</evidence>
<feature type="domain" description="MacB-like periplasmic core" evidence="9">
    <location>
        <begin position="28"/>
        <end position="197"/>
    </location>
</feature>
<feature type="domain" description="ABC3 transporter permease C-terminal" evidence="8">
    <location>
        <begin position="283"/>
        <end position="408"/>
    </location>
</feature>
<reference evidence="10 11" key="1">
    <citation type="submission" date="2019-09" db="EMBL/GenBank/DDBJ databases">
        <title>Distinct polysaccharide growth profiles of human intestinal Prevotella copri isolates.</title>
        <authorList>
            <person name="Fehlner-Peach H."/>
            <person name="Magnabosco C."/>
            <person name="Raghavan V."/>
            <person name="Scher J.U."/>
            <person name="Tett A."/>
            <person name="Cox L.M."/>
            <person name="Gottsegen C."/>
            <person name="Watters A."/>
            <person name="Wiltshire- Gordon J.D."/>
            <person name="Segata N."/>
            <person name="Bonneau R."/>
            <person name="Littman D.R."/>
        </authorList>
    </citation>
    <scope>NUCLEOTIDE SEQUENCE [LARGE SCALE GENOMIC DNA]</scope>
    <source>
        <strain evidence="11">iA622</strain>
    </source>
</reference>
<keyword evidence="6 7" id="KW-0472">Membrane</keyword>
<keyword evidence="4 7" id="KW-0812">Transmembrane</keyword>
<dbReference type="InterPro" id="IPR003838">
    <property type="entry name" value="ABC3_permease_C"/>
</dbReference>
<protein>
    <submittedName>
        <fullName evidence="10">ABC transporter permease</fullName>
    </submittedName>
</protein>